<evidence type="ECO:0000313" key="3">
    <source>
        <dbReference type="EMBL" id="MBK6087586.1"/>
    </source>
</evidence>
<organism evidence="3 4">
    <name type="scientific">Ruminococcus difficilis</name>
    <dbReference type="NCBI Taxonomy" id="2763069"/>
    <lineage>
        <taxon>Bacteria</taxon>
        <taxon>Bacillati</taxon>
        <taxon>Bacillota</taxon>
        <taxon>Clostridia</taxon>
        <taxon>Eubacteriales</taxon>
        <taxon>Oscillospiraceae</taxon>
        <taxon>Ruminococcus</taxon>
    </lineage>
</organism>
<dbReference type="Proteomes" id="UP000633365">
    <property type="component" value="Unassembled WGS sequence"/>
</dbReference>
<evidence type="ECO:0000259" key="2">
    <source>
        <dbReference type="Pfam" id="PF12804"/>
    </source>
</evidence>
<reference evidence="3" key="1">
    <citation type="submission" date="2021-01" db="EMBL/GenBank/DDBJ databases">
        <title>Genome public.</title>
        <authorList>
            <person name="Liu C."/>
            <person name="Sun Q."/>
        </authorList>
    </citation>
    <scope>NUCLEOTIDE SEQUENCE</scope>
    <source>
        <strain evidence="3">M6</strain>
    </source>
</reference>
<dbReference type="CDD" id="cd05151">
    <property type="entry name" value="ChoK-like"/>
    <property type="match status" value="1"/>
</dbReference>
<feature type="domain" description="Aminoglycoside phosphotransferase" evidence="1">
    <location>
        <begin position="312"/>
        <end position="529"/>
    </location>
</feature>
<dbReference type="Gene3D" id="3.90.1200.10">
    <property type="match status" value="1"/>
</dbReference>
<dbReference type="InterPro" id="IPR029044">
    <property type="entry name" value="Nucleotide-diphossugar_trans"/>
</dbReference>
<dbReference type="InterPro" id="IPR002575">
    <property type="entry name" value="Aminoglycoside_PTrfase"/>
</dbReference>
<gene>
    <name evidence="3" type="ORF">JKK62_02795</name>
</gene>
<sequence length="586" mass="68188">MNASDFEILKQIILYKTGNQRELSRITGYSLGRINKSIAILKSNWYLDNHLRLTKKAEELVSATKPRSAVILAAGYGLRMIPLCRDIPKALLEVKGAPLIERLIEQLHDADVYDISIVVGYKKEQFEYLIDKYNVQLIVNKDYHSMNNLHSLCLAIKKIKNSYIVPCDIWCENNPFSKIELYPWYMVTDNNVPKSHIKANRSNELIKIADDENGNREIGIAYITEDKAEIIKENMITLKKSDVYQNAFWEKATLSGKKLILDAKIVPDKAVYEINTYDDLIHCDMESSSLESEYINIICESLHAEKSEIYNIESLKAGMTNRSFLFNCAGHKYIFRIPGEGTDKLINRREEYDVYQQIKDKGICDEVIYMNPENGYKITKFIEGSRNCDAYNETDIKACMEFLKAFHQLKLTVKHEFDLFGQIEYYEGLRGDQSAYLDYTTVKNHVFELKDFIENLSKEHCLTHIDAVPDNFIFTGNDIHLIDWEYAAMQDPHVDIAMFAIYSLYDKEQTDSLIDIYFEGKCDIETRAKIYAYVAICGLLWSNWCEYKRNLGVEFGEYSLRQYRYAKDYYKYAKELINQCSDEEVM</sequence>
<dbReference type="RefSeq" id="WP_201426892.1">
    <property type="nucleotide sequence ID" value="NZ_JAEQMG010000040.1"/>
</dbReference>
<keyword evidence="4" id="KW-1185">Reference proteome</keyword>
<dbReference type="Gene3D" id="3.90.550.10">
    <property type="entry name" value="Spore Coat Polysaccharide Biosynthesis Protein SpsA, Chain A"/>
    <property type="match status" value="1"/>
</dbReference>
<dbReference type="SUPFAM" id="SSF56112">
    <property type="entry name" value="Protein kinase-like (PK-like)"/>
    <property type="match status" value="1"/>
</dbReference>
<evidence type="ECO:0000259" key="1">
    <source>
        <dbReference type="Pfam" id="PF01636"/>
    </source>
</evidence>
<dbReference type="Pfam" id="PF01636">
    <property type="entry name" value="APH"/>
    <property type="match status" value="1"/>
</dbReference>
<dbReference type="PANTHER" id="PTHR40086:SF1">
    <property type="entry name" value="CELL CYCLE REGULATOR CCRZ"/>
    <property type="match status" value="1"/>
</dbReference>
<dbReference type="InterPro" id="IPR052077">
    <property type="entry name" value="CcrZ_PhaseVar_Mediator"/>
</dbReference>
<dbReference type="SUPFAM" id="SSF53448">
    <property type="entry name" value="Nucleotide-diphospho-sugar transferases"/>
    <property type="match status" value="1"/>
</dbReference>
<accession>A0A934TY09</accession>
<proteinExistence type="predicted"/>
<dbReference type="Pfam" id="PF12804">
    <property type="entry name" value="NTP_transf_3"/>
    <property type="match status" value="1"/>
</dbReference>
<dbReference type="PANTHER" id="PTHR40086">
    <property type="entry name" value="PHOSPHOTRANSFERASE YTMP-RELATED"/>
    <property type="match status" value="1"/>
</dbReference>
<comment type="caution">
    <text evidence="3">The sequence shown here is derived from an EMBL/GenBank/DDBJ whole genome shotgun (WGS) entry which is preliminary data.</text>
</comment>
<feature type="domain" description="MobA-like NTP transferase" evidence="2">
    <location>
        <begin position="69"/>
        <end position="169"/>
    </location>
</feature>
<dbReference type="AlphaFoldDB" id="A0A934TY09"/>
<protein>
    <submittedName>
        <fullName evidence="3">Phosphotransferase</fullName>
    </submittedName>
</protein>
<dbReference type="InterPro" id="IPR025877">
    <property type="entry name" value="MobA-like_NTP_Trfase"/>
</dbReference>
<dbReference type="EMBL" id="JAEQMG010000040">
    <property type="protein sequence ID" value="MBK6087586.1"/>
    <property type="molecule type" value="Genomic_DNA"/>
</dbReference>
<dbReference type="GO" id="GO:0016779">
    <property type="term" value="F:nucleotidyltransferase activity"/>
    <property type="evidence" value="ECO:0007669"/>
    <property type="project" value="UniProtKB-ARBA"/>
</dbReference>
<name>A0A934TY09_9FIRM</name>
<dbReference type="InterPro" id="IPR011009">
    <property type="entry name" value="Kinase-like_dom_sf"/>
</dbReference>
<dbReference type="Gene3D" id="3.30.200.20">
    <property type="entry name" value="Phosphorylase Kinase, domain 1"/>
    <property type="match status" value="1"/>
</dbReference>
<evidence type="ECO:0000313" key="4">
    <source>
        <dbReference type="Proteomes" id="UP000633365"/>
    </source>
</evidence>